<dbReference type="EMBL" id="JAPDDR010000016">
    <property type="protein sequence ID" value="MCW1916546.1"/>
    <property type="molecule type" value="Genomic_DNA"/>
</dbReference>
<reference evidence="3" key="1">
    <citation type="submission" date="2022-10" db="EMBL/GenBank/DDBJ databases">
        <title>Luteolibacter sp. GHJ8, whole genome shotgun sequencing project.</title>
        <authorList>
            <person name="Zhao G."/>
            <person name="Shen L."/>
        </authorList>
    </citation>
    <scope>NUCLEOTIDE SEQUENCE</scope>
    <source>
        <strain evidence="3">GHJ8</strain>
    </source>
</reference>
<keyword evidence="2" id="KW-0732">Signal</keyword>
<keyword evidence="4" id="KW-1185">Reference proteome</keyword>
<dbReference type="Gene3D" id="2.60.120.380">
    <property type="match status" value="1"/>
</dbReference>
<dbReference type="RefSeq" id="WP_264516125.1">
    <property type="nucleotide sequence ID" value="NZ_JAPDDR010000016.1"/>
</dbReference>
<feature type="region of interest" description="Disordered" evidence="1">
    <location>
        <begin position="461"/>
        <end position="482"/>
    </location>
</feature>
<comment type="caution">
    <text evidence="3">The sequence shown here is derived from an EMBL/GenBank/DDBJ whole genome shotgun (WGS) entry which is preliminary data.</text>
</comment>
<evidence type="ECO:0008006" key="5">
    <source>
        <dbReference type="Google" id="ProtNLM"/>
    </source>
</evidence>
<dbReference type="PROSITE" id="PS51257">
    <property type="entry name" value="PROKAR_LIPOPROTEIN"/>
    <property type="match status" value="1"/>
</dbReference>
<organism evidence="3 4">
    <name type="scientific">Luteolibacter rhizosphaerae</name>
    <dbReference type="NCBI Taxonomy" id="2989719"/>
    <lineage>
        <taxon>Bacteria</taxon>
        <taxon>Pseudomonadati</taxon>
        <taxon>Verrucomicrobiota</taxon>
        <taxon>Verrucomicrobiia</taxon>
        <taxon>Verrucomicrobiales</taxon>
        <taxon>Verrucomicrobiaceae</taxon>
        <taxon>Luteolibacter</taxon>
    </lineage>
</organism>
<evidence type="ECO:0000313" key="4">
    <source>
        <dbReference type="Proteomes" id="UP001165653"/>
    </source>
</evidence>
<evidence type="ECO:0000313" key="3">
    <source>
        <dbReference type="EMBL" id="MCW1916546.1"/>
    </source>
</evidence>
<dbReference type="Proteomes" id="UP001165653">
    <property type="component" value="Unassembled WGS sequence"/>
</dbReference>
<gene>
    <name evidence="3" type="ORF">OJ996_23365</name>
</gene>
<sequence length="482" mass="51138">MRTPSLPQVILALLSCTAAQATETDAVSYSPRIHPHGLYADRPAVNPDEVRTRDNGGFDVLTNLTGVTGMRADAVKATASTSSYEFLNLRVASNQTTYDDFLVGYYSFDLATQRLVPQRYEKAPALGIFEPENYFLLKDNTDAVNFYTNPATPAQFAQGIQHTLQSNTDYFANLTAGQRLCLSITNLPAGQVMRVIISLQDGTIYADDQITSPGTSVVGTFSKLPILVTGTYRLRIESVSPTAAFSYRARFFNENGAATTNVVNGSNLGVSLAGAAGGFGLLYQKYRVSLSNGQTVSVPADADTASYLINSRGKLLDGGTNSGIQKTVTETGTYYIIVAPLSENTFASESYTGTLTITSALSFRNWSVAHDLSYGKDGSEQDADGDGVKNIVEYALGMNPKASDPAPPTALTRNGNAVALSYLKPDYVQGTTVQPRFSTNGQSWSNGTATAGAAEAGGTRMSATFPAGSGRGFGRLEVSGGN</sequence>
<feature type="chain" id="PRO_5046468089" description="Pre-peptidase" evidence="2">
    <location>
        <begin position="22"/>
        <end position="482"/>
    </location>
</feature>
<name>A0ABT3GAK8_9BACT</name>
<protein>
    <recommendedName>
        <fullName evidence="5">Pre-peptidase</fullName>
    </recommendedName>
</protein>
<accession>A0ABT3GAK8</accession>
<proteinExistence type="predicted"/>
<feature type="signal peptide" evidence="2">
    <location>
        <begin position="1"/>
        <end position="21"/>
    </location>
</feature>
<evidence type="ECO:0000256" key="1">
    <source>
        <dbReference type="SAM" id="MobiDB-lite"/>
    </source>
</evidence>
<evidence type="ECO:0000256" key="2">
    <source>
        <dbReference type="SAM" id="SignalP"/>
    </source>
</evidence>